<dbReference type="AlphaFoldDB" id="A0A5C4VZY4"/>
<comment type="caution">
    <text evidence="1">The sequence shown here is derived from an EMBL/GenBank/DDBJ whole genome shotgun (WGS) entry which is preliminary data.</text>
</comment>
<evidence type="ECO:0000313" key="1">
    <source>
        <dbReference type="EMBL" id="KAB8190558.1"/>
    </source>
</evidence>
<accession>A0A5C4VZY4</accession>
<dbReference type="Gene3D" id="2.60.120.620">
    <property type="entry name" value="q2cbj1_9rhob like domain"/>
    <property type="match status" value="1"/>
</dbReference>
<reference evidence="1 2" key="1">
    <citation type="submission" date="2019-10" db="EMBL/GenBank/DDBJ databases">
        <title>Nonomuraea sp. nov., isolated from Phyllanthus amarus.</title>
        <authorList>
            <person name="Klykleung N."/>
            <person name="Tanasupawat S."/>
        </authorList>
    </citation>
    <scope>NUCLEOTIDE SEQUENCE [LARGE SCALE GENOMIC DNA]</scope>
    <source>
        <strain evidence="1 2">PA1-10</strain>
    </source>
</reference>
<evidence type="ECO:0000313" key="2">
    <source>
        <dbReference type="Proteomes" id="UP000312512"/>
    </source>
</evidence>
<proteinExistence type="predicted"/>
<organism evidence="1 2">
    <name type="scientific">Nonomuraea phyllanthi</name>
    <dbReference type="NCBI Taxonomy" id="2219224"/>
    <lineage>
        <taxon>Bacteria</taxon>
        <taxon>Bacillati</taxon>
        <taxon>Actinomycetota</taxon>
        <taxon>Actinomycetes</taxon>
        <taxon>Streptosporangiales</taxon>
        <taxon>Streptosporangiaceae</taxon>
        <taxon>Nonomuraea</taxon>
    </lineage>
</organism>
<keyword evidence="2" id="KW-1185">Reference proteome</keyword>
<evidence type="ECO:0008006" key="3">
    <source>
        <dbReference type="Google" id="ProtNLM"/>
    </source>
</evidence>
<dbReference type="OrthoDB" id="321649at2"/>
<protein>
    <recommendedName>
        <fullName evidence="3">Phytanoyl-CoA dioxygenase family protein</fullName>
    </recommendedName>
</protein>
<dbReference type="Proteomes" id="UP000312512">
    <property type="component" value="Unassembled WGS sequence"/>
</dbReference>
<sequence length="298" mass="33756">MSVILANSRIDDDLRRQMIFHGDVFLYSATPASTALIGFARELIEEAFEGRDPQTAQHEMPVEEFAALLADLKPRFIHHPTSKKLIVTLMGELGMALDKTYFDVPRLRTSTADHYLDSGISYAYHAHRDCWYSAPFCQVNWWIPVYEVVPENVFALHPQYFDRPVRNGSGRYDYAEWTAVGRPTAAQHIHRDTRDQPKPEQPLDLETDLRLVPEPGGMLLFSGAHLHSTVANTSGRTRFSIDFRTVHIDDVTSRAAAPNVDATCRGTTLRDFRRADDLTRIPEELAAQYEAEALAKLT</sequence>
<name>A0A5C4VZY4_9ACTN</name>
<gene>
    <name evidence="1" type="ORF">FH608_034075</name>
</gene>
<dbReference type="SUPFAM" id="SSF51197">
    <property type="entry name" value="Clavaminate synthase-like"/>
    <property type="match status" value="1"/>
</dbReference>
<dbReference type="EMBL" id="VDLX02000015">
    <property type="protein sequence ID" value="KAB8190558.1"/>
    <property type="molecule type" value="Genomic_DNA"/>
</dbReference>